<dbReference type="Gene3D" id="3.40.50.200">
    <property type="entry name" value="Peptidase S8/S53 domain"/>
    <property type="match status" value="1"/>
</dbReference>
<keyword evidence="3 5" id="KW-0378">Hydrolase</keyword>
<reference evidence="8" key="1">
    <citation type="journal article" date="2020" name="Stud. Mycol.">
        <title>101 Dothideomycetes genomes: a test case for predicting lifestyles and emergence of pathogens.</title>
        <authorList>
            <person name="Haridas S."/>
            <person name="Albert R."/>
            <person name="Binder M."/>
            <person name="Bloem J."/>
            <person name="Labutti K."/>
            <person name="Salamov A."/>
            <person name="Andreopoulos B."/>
            <person name="Baker S."/>
            <person name="Barry K."/>
            <person name="Bills G."/>
            <person name="Bluhm B."/>
            <person name="Cannon C."/>
            <person name="Castanera R."/>
            <person name="Culley D."/>
            <person name="Daum C."/>
            <person name="Ezra D."/>
            <person name="Gonzalez J."/>
            <person name="Henrissat B."/>
            <person name="Kuo A."/>
            <person name="Liang C."/>
            <person name="Lipzen A."/>
            <person name="Lutzoni F."/>
            <person name="Magnuson J."/>
            <person name="Mondo S."/>
            <person name="Nolan M."/>
            <person name="Ohm R."/>
            <person name="Pangilinan J."/>
            <person name="Park H.-J."/>
            <person name="Ramirez L."/>
            <person name="Alfaro M."/>
            <person name="Sun H."/>
            <person name="Tritt A."/>
            <person name="Yoshinaga Y."/>
            <person name="Zwiers L.-H."/>
            <person name="Turgeon B."/>
            <person name="Goodwin S."/>
            <person name="Spatafora J."/>
            <person name="Crous P."/>
            <person name="Grigoriev I."/>
        </authorList>
    </citation>
    <scope>NUCLEOTIDE SEQUENCE</scope>
    <source>
        <strain evidence="8">CBS 207.26</strain>
    </source>
</reference>
<dbReference type="InterPro" id="IPR015500">
    <property type="entry name" value="Peptidase_S8_subtilisin-rel"/>
</dbReference>
<evidence type="ECO:0000313" key="8">
    <source>
        <dbReference type="EMBL" id="KAF2176115.1"/>
    </source>
</evidence>
<dbReference type="Pfam" id="PF00082">
    <property type="entry name" value="Peptidase_S8"/>
    <property type="match status" value="1"/>
</dbReference>
<dbReference type="PROSITE" id="PS00138">
    <property type="entry name" value="SUBTILASE_SER"/>
    <property type="match status" value="1"/>
</dbReference>
<dbReference type="PANTHER" id="PTHR43806:SF11">
    <property type="entry name" value="CEREVISIN-RELATED"/>
    <property type="match status" value="1"/>
</dbReference>
<dbReference type="PROSITE" id="PS51892">
    <property type="entry name" value="SUBTILASE"/>
    <property type="match status" value="1"/>
</dbReference>
<protein>
    <submittedName>
        <fullName evidence="8">Subtilisin-like protein</fullName>
    </submittedName>
</protein>
<evidence type="ECO:0000256" key="1">
    <source>
        <dbReference type="ARBA" id="ARBA00011073"/>
    </source>
</evidence>
<dbReference type="InterPro" id="IPR036852">
    <property type="entry name" value="Peptidase_S8/S53_dom_sf"/>
</dbReference>
<dbReference type="InterPro" id="IPR050131">
    <property type="entry name" value="Peptidase_S8_subtilisin-like"/>
</dbReference>
<evidence type="ECO:0000256" key="3">
    <source>
        <dbReference type="ARBA" id="ARBA00022801"/>
    </source>
</evidence>
<dbReference type="OrthoDB" id="206201at2759"/>
<comment type="similarity">
    <text evidence="1 5 6">Belongs to the peptidase S8 family.</text>
</comment>
<dbReference type="InterPro" id="IPR023827">
    <property type="entry name" value="Peptidase_S8_Asp-AS"/>
</dbReference>
<proteinExistence type="inferred from homology"/>
<dbReference type="InterPro" id="IPR023828">
    <property type="entry name" value="Peptidase_S8_Ser-AS"/>
</dbReference>
<dbReference type="GO" id="GO:0006508">
    <property type="term" value="P:proteolysis"/>
    <property type="evidence" value="ECO:0007669"/>
    <property type="project" value="UniProtKB-KW"/>
</dbReference>
<evidence type="ECO:0000259" key="7">
    <source>
        <dbReference type="Pfam" id="PF00082"/>
    </source>
</evidence>
<organism evidence="8 9">
    <name type="scientific">Zopfia rhizophila CBS 207.26</name>
    <dbReference type="NCBI Taxonomy" id="1314779"/>
    <lineage>
        <taxon>Eukaryota</taxon>
        <taxon>Fungi</taxon>
        <taxon>Dikarya</taxon>
        <taxon>Ascomycota</taxon>
        <taxon>Pezizomycotina</taxon>
        <taxon>Dothideomycetes</taxon>
        <taxon>Dothideomycetes incertae sedis</taxon>
        <taxon>Zopfiaceae</taxon>
        <taxon>Zopfia</taxon>
    </lineage>
</organism>
<evidence type="ECO:0000256" key="5">
    <source>
        <dbReference type="PROSITE-ProRule" id="PRU01240"/>
    </source>
</evidence>
<evidence type="ECO:0000313" key="9">
    <source>
        <dbReference type="Proteomes" id="UP000800200"/>
    </source>
</evidence>
<dbReference type="CDD" id="cd00306">
    <property type="entry name" value="Peptidases_S8_S53"/>
    <property type="match status" value="1"/>
</dbReference>
<keyword evidence="2 5" id="KW-0645">Protease</keyword>
<dbReference type="EMBL" id="ML994715">
    <property type="protein sequence ID" value="KAF2176115.1"/>
    <property type="molecule type" value="Genomic_DNA"/>
</dbReference>
<dbReference type="PROSITE" id="PS00136">
    <property type="entry name" value="SUBTILASE_ASP"/>
    <property type="match status" value="1"/>
</dbReference>
<keyword evidence="4 5" id="KW-0720">Serine protease</keyword>
<feature type="active site" description="Charge relay system" evidence="5">
    <location>
        <position position="240"/>
    </location>
</feature>
<sequence>MPSQPCASNASGEQWFDWLKDTHDFLELGRKGWTPKDRKSRVKIAILDTGLDMTHPQIKKFSDDEQILDPFDFVEDSAEMKDTDGHGTHVTHLLFKTAPFVKVYPARVFEHSEADANTSSLIAKAIRRAVEVCEVNIISMSFAFDGEIPEIQEAIRYAVFKNVLLFAAASNNNGNKMIPIGYPARVKDLIICINSSSSQNQRSTFSPSGRKDRKNFSVVGEGLEAAWAPTQGLMVRNGTSCATPIGAGIAALVIEYSRQKLPPRIEKAKDLFTTAGMNNVLFECMTERRTGTEYNYIKPWMLFHSRAEPSEVSMRINKALLEVNF</sequence>
<feature type="active site" description="Charge relay system" evidence="5">
    <location>
        <position position="86"/>
    </location>
</feature>
<feature type="active site" description="Charge relay system" evidence="5">
    <location>
        <position position="48"/>
    </location>
</feature>
<accession>A0A6A6DAJ4</accession>
<dbReference type="PRINTS" id="PR00723">
    <property type="entry name" value="SUBTILISIN"/>
</dbReference>
<dbReference type="GO" id="GO:0004252">
    <property type="term" value="F:serine-type endopeptidase activity"/>
    <property type="evidence" value="ECO:0007669"/>
    <property type="project" value="UniProtKB-UniRule"/>
</dbReference>
<evidence type="ECO:0000256" key="2">
    <source>
        <dbReference type="ARBA" id="ARBA00022670"/>
    </source>
</evidence>
<dbReference type="InterPro" id="IPR000209">
    <property type="entry name" value="Peptidase_S8/S53_dom"/>
</dbReference>
<feature type="domain" description="Peptidase S8/S53" evidence="7">
    <location>
        <begin position="40"/>
        <end position="268"/>
    </location>
</feature>
<dbReference type="Proteomes" id="UP000800200">
    <property type="component" value="Unassembled WGS sequence"/>
</dbReference>
<dbReference type="AlphaFoldDB" id="A0A6A6DAJ4"/>
<name>A0A6A6DAJ4_9PEZI</name>
<evidence type="ECO:0000256" key="6">
    <source>
        <dbReference type="RuleBase" id="RU003355"/>
    </source>
</evidence>
<gene>
    <name evidence="8" type="ORF">K469DRAFT_38037</name>
</gene>
<evidence type="ECO:0000256" key="4">
    <source>
        <dbReference type="ARBA" id="ARBA00022825"/>
    </source>
</evidence>
<dbReference type="PANTHER" id="PTHR43806">
    <property type="entry name" value="PEPTIDASE S8"/>
    <property type="match status" value="1"/>
</dbReference>
<dbReference type="SUPFAM" id="SSF52743">
    <property type="entry name" value="Subtilisin-like"/>
    <property type="match status" value="1"/>
</dbReference>
<keyword evidence="9" id="KW-1185">Reference proteome</keyword>